<organism evidence="1 2">
    <name type="scientific">Bacillus oleivorans</name>
    <dbReference type="NCBI Taxonomy" id="1448271"/>
    <lineage>
        <taxon>Bacteria</taxon>
        <taxon>Bacillati</taxon>
        <taxon>Bacillota</taxon>
        <taxon>Bacilli</taxon>
        <taxon>Bacillales</taxon>
        <taxon>Bacillaceae</taxon>
        <taxon>Bacillus</taxon>
    </lineage>
</organism>
<accession>A0A285D3T2</accession>
<dbReference type="EMBL" id="OAOP01000009">
    <property type="protein sequence ID" value="SNX74355.1"/>
    <property type="molecule type" value="Genomic_DNA"/>
</dbReference>
<protein>
    <submittedName>
        <fullName evidence="1">Uncharacterized protein</fullName>
    </submittedName>
</protein>
<sequence length="51" mass="5677">MLIRAFSSILGLRKNILMFFGNKESECIIIALTFTDSHISIVINTLFGSSL</sequence>
<evidence type="ECO:0000313" key="1">
    <source>
        <dbReference type="EMBL" id="SNX74355.1"/>
    </source>
</evidence>
<dbReference type="Proteomes" id="UP000219546">
    <property type="component" value="Unassembled WGS sequence"/>
</dbReference>
<proteinExistence type="predicted"/>
<gene>
    <name evidence="1" type="ORF">SAMN05877753_10957</name>
</gene>
<evidence type="ECO:0000313" key="2">
    <source>
        <dbReference type="Proteomes" id="UP000219546"/>
    </source>
</evidence>
<keyword evidence="2" id="KW-1185">Reference proteome</keyword>
<name>A0A285D3T2_9BACI</name>
<reference evidence="1 2" key="1">
    <citation type="submission" date="2017-08" db="EMBL/GenBank/DDBJ databases">
        <authorList>
            <person name="de Groot N.N."/>
        </authorList>
    </citation>
    <scope>NUCLEOTIDE SEQUENCE [LARGE SCALE GENOMIC DNA]</scope>
    <source>
        <strain evidence="1 2">JC228</strain>
    </source>
</reference>
<dbReference type="AlphaFoldDB" id="A0A285D3T2"/>